<dbReference type="AlphaFoldDB" id="A0A9D1I5N3"/>
<gene>
    <name evidence="1" type="ORF">IAD16_04515</name>
</gene>
<dbReference type="CDD" id="cd01127">
    <property type="entry name" value="TrwB_TraG_TraD_VirD4"/>
    <property type="match status" value="1"/>
</dbReference>
<evidence type="ECO:0000313" key="1">
    <source>
        <dbReference type="EMBL" id="HIU27618.1"/>
    </source>
</evidence>
<comment type="caution">
    <text evidence="1">The sequence shown here is derived from an EMBL/GenBank/DDBJ whole genome shotgun (WGS) entry which is preliminary data.</text>
</comment>
<evidence type="ECO:0000313" key="2">
    <source>
        <dbReference type="Proteomes" id="UP000824091"/>
    </source>
</evidence>
<protein>
    <submittedName>
        <fullName evidence="1">Type IV secretory system conjugative DNA transfer family protein</fullName>
    </submittedName>
</protein>
<reference evidence="1" key="2">
    <citation type="journal article" date="2021" name="PeerJ">
        <title>Extensive microbial diversity within the chicken gut microbiome revealed by metagenomics and culture.</title>
        <authorList>
            <person name="Gilroy R."/>
            <person name="Ravi A."/>
            <person name="Getino M."/>
            <person name="Pursley I."/>
            <person name="Horton D.L."/>
            <person name="Alikhan N.F."/>
            <person name="Baker D."/>
            <person name="Gharbi K."/>
            <person name="Hall N."/>
            <person name="Watson M."/>
            <person name="Adriaenssens E.M."/>
            <person name="Foster-Nyarko E."/>
            <person name="Jarju S."/>
            <person name="Secka A."/>
            <person name="Antonio M."/>
            <person name="Oren A."/>
            <person name="Chaudhuri R.R."/>
            <person name="La Ragione R."/>
            <person name="Hildebrand F."/>
            <person name="Pallen M.J."/>
        </authorList>
    </citation>
    <scope>NUCLEOTIDE SEQUENCE</scope>
    <source>
        <strain evidence="1">11300</strain>
    </source>
</reference>
<sequence length="127" mass="14119">MALITSKGTMDKENPAVRKYIAQRANLLGAIRLPNNTFKGNAGKINQKYRDRKPANNKLLTQNVRVGLDGKKHKRNLKMIVCGGSGAGKTRFFCKPNAMQCNTSYVILDPKGENLRDTGRLLEELSD</sequence>
<proteinExistence type="predicted"/>
<dbReference type="EMBL" id="DVMO01000065">
    <property type="protein sequence ID" value="HIU27618.1"/>
    <property type="molecule type" value="Genomic_DNA"/>
</dbReference>
<dbReference type="Pfam" id="PF02534">
    <property type="entry name" value="T4SS-DNA_transf"/>
    <property type="match status" value="1"/>
</dbReference>
<reference evidence="1" key="1">
    <citation type="submission" date="2020-10" db="EMBL/GenBank/DDBJ databases">
        <authorList>
            <person name="Gilroy R."/>
        </authorList>
    </citation>
    <scope>NUCLEOTIDE SEQUENCE</scope>
    <source>
        <strain evidence="1">11300</strain>
    </source>
</reference>
<dbReference type="GO" id="GO:0016020">
    <property type="term" value="C:membrane"/>
    <property type="evidence" value="ECO:0007669"/>
    <property type="project" value="InterPro"/>
</dbReference>
<organism evidence="1 2">
    <name type="scientific">Candidatus Fimisoma avicola</name>
    <dbReference type="NCBI Taxonomy" id="2840826"/>
    <lineage>
        <taxon>Bacteria</taxon>
        <taxon>Bacillati</taxon>
        <taxon>Bacillota</taxon>
        <taxon>Clostridia</taxon>
        <taxon>Eubacteriales</taxon>
        <taxon>Candidatus Fimisoma</taxon>
    </lineage>
</organism>
<accession>A0A9D1I5N3</accession>
<dbReference type="InterPro" id="IPR003688">
    <property type="entry name" value="TraG/VirD4"/>
</dbReference>
<name>A0A9D1I5N3_9FIRM</name>
<dbReference type="Proteomes" id="UP000824091">
    <property type="component" value="Unassembled WGS sequence"/>
</dbReference>